<sequence>MSATEVLITHPQVARCIPEEELPCKPYCIIRNEGLHSSAGLPTAGFRTAKYIPEEWAQNNYAKYYQAFADRDTAENVQNESKTLVAERERLSQDTQATSTKKLGERLQDIFFWKSELKREIEDLLAETELLLQQKRRLQIALDAAEIAMFISTDNLQNRERRQGPDLVRDRVEDELLKEVDLIQNVQGVLKRTLDEVIKQIRRNRDAKEVLEMDWSDKYEAYKIDVKAGGLNNQSTNIQFHPNSAKFEDNSSTPETWAAFTHCNIYKAEQERMASINLRALVDNVLLETSQDLRCQYDRVNAAFNQRLEELNDAKAKLEYHLRRILEQIADQEKNIAHLKQAIKDKEAPLKVAQTRLYERTYRPNVELTRDPAQFNLICEVGELQESIALLQAKLREAQVSLENMENTRMTLEKEIAIKVNSIFIDSEKCLKHRERYPTIIRLSGYQ</sequence>
<keyword evidence="4" id="KW-0282">Flagellum</keyword>
<dbReference type="Proteomes" id="UP000288216">
    <property type="component" value="Unassembled WGS sequence"/>
</dbReference>
<dbReference type="OMA" id="RNLEDTH"/>
<dbReference type="InterPro" id="IPR000435">
    <property type="entry name" value="Tektins"/>
</dbReference>
<comment type="caution">
    <text evidence="6">The sequence shown here is derived from an EMBL/GenBank/DDBJ whole genome shotgun (WGS) entry which is preliminary data.</text>
</comment>
<dbReference type="AlphaFoldDB" id="A0A401NFR7"/>
<comment type="similarity">
    <text evidence="1 4">Belongs to the tektin family.</text>
</comment>
<evidence type="ECO:0000313" key="7">
    <source>
        <dbReference type="Proteomes" id="UP000288216"/>
    </source>
</evidence>
<dbReference type="PRINTS" id="PR00511">
    <property type="entry name" value="TEKTIN"/>
</dbReference>
<feature type="coiled-coil region" evidence="5">
    <location>
        <begin position="381"/>
        <end position="422"/>
    </location>
</feature>
<dbReference type="GO" id="GO:0015630">
    <property type="term" value="C:microtubule cytoskeleton"/>
    <property type="evidence" value="ECO:0007669"/>
    <property type="project" value="UniProtKB-UniRule"/>
</dbReference>
<protein>
    <recommendedName>
        <fullName evidence="4">Tektin</fullName>
    </recommendedName>
</protein>
<evidence type="ECO:0000313" key="6">
    <source>
        <dbReference type="EMBL" id="GCB59790.1"/>
    </source>
</evidence>
<accession>A0A401NFR7</accession>
<keyword evidence="4" id="KW-0966">Cell projection</keyword>
<dbReference type="STRING" id="75743.A0A401NFR7"/>
<name>A0A401NFR7_SCYTO</name>
<dbReference type="PANTHER" id="PTHR19960:SF12">
    <property type="entry name" value="TEKTIN-4"/>
    <property type="match status" value="1"/>
</dbReference>
<comment type="subcellular location">
    <subcellularLocation>
        <location evidence="4">Cytoplasm</location>
        <location evidence="4">Cytoskeleton</location>
        <location evidence="4">Cilium axoneme</location>
    </subcellularLocation>
</comment>
<dbReference type="GO" id="GO:0005634">
    <property type="term" value="C:nucleus"/>
    <property type="evidence" value="ECO:0007669"/>
    <property type="project" value="TreeGrafter"/>
</dbReference>
<dbReference type="GO" id="GO:0060294">
    <property type="term" value="P:cilium movement involved in cell motility"/>
    <property type="evidence" value="ECO:0007669"/>
    <property type="project" value="UniProtKB-UniRule"/>
</dbReference>
<feature type="coiled-coil region" evidence="5">
    <location>
        <begin position="74"/>
        <end position="141"/>
    </location>
</feature>
<keyword evidence="2" id="KW-0963">Cytoplasm</keyword>
<evidence type="ECO:0000256" key="5">
    <source>
        <dbReference type="SAM" id="Coils"/>
    </source>
</evidence>
<dbReference type="Pfam" id="PF03148">
    <property type="entry name" value="Tektin"/>
    <property type="match status" value="1"/>
</dbReference>
<keyword evidence="3 5" id="KW-0175">Coiled coil</keyword>
<evidence type="ECO:0000256" key="2">
    <source>
        <dbReference type="ARBA" id="ARBA00022490"/>
    </source>
</evidence>
<dbReference type="EMBL" id="BFAA01007382">
    <property type="protein sequence ID" value="GCB59790.1"/>
    <property type="molecule type" value="Genomic_DNA"/>
</dbReference>
<dbReference type="GO" id="GO:0036126">
    <property type="term" value="C:sperm flagellum"/>
    <property type="evidence" value="ECO:0007669"/>
    <property type="project" value="TreeGrafter"/>
</dbReference>
<feature type="coiled-coil region" evidence="5">
    <location>
        <begin position="301"/>
        <end position="342"/>
    </location>
</feature>
<keyword evidence="4" id="KW-0969">Cilium</keyword>
<dbReference type="InterPro" id="IPR048256">
    <property type="entry name" value="Tektin-like"/>
</dbReference>
<dbReference type="GO" id="GO:0005930">
    <property type="term" value="C:axoneme"/>
    <property type="evidence" value="ECO:0007669"/>
    <property type="project" value="UniProtKB-SubCell"/>
</dbReference>
<reference evidence="6 7" key="1">
    <citation type="journal article" date="2018" name="Nat. Ecol. Evol.">
        <title>Shark genomes provide insights into elasmobranch evolution and the origin of vertebrates.</title>
        <authorList>
            <person name="Hara Y"/>
            <person name="Yamaguchi K"/>
            <person name="Onimaru K"/>
            <person name="Kadota M"/>
            <person name="Koyanagi M"/>
            <person name="Keeley SD"/>
            <person name="Tatsumi K"/>
            <person name="Tanaka K"/>
            <person name="Motone F"/>
            <person name="Kageyama Y"/>
            <person name="Nozu R"/>
            <person name="Adachi N"/>
            <person name="Nishimura O"/>
            <person name="Nakagawa R"/>
            <person name="Tanegashima C"/>
            <person name="Kiyatake I"/>
            <person name="Matsumoto R"/>
            <person name="Murakumo K"/>
            <person name="Nishida K"/>
            <person name="Terakita A"/>
            <person name="Kuratani S"/>
            <person name="Sato K"/>
            <person name="Hyodo S Kuraku.S."/>
        </authorList>
    </citation>
    <scope>NUCLEOTIDE SEQUENCE [LARGE SCALE GENOMIC DNA]</scope>
</reference>
<evidence type="ECO:0000256" key="4">
    <source>
        <dbReference type="RuleBase" id="RU367040"/>
    </source>
</evidence>
<organism evidence="6 7">
    <name type="scientific">Scyliorhinus torazame</name>
    <name type="common">Cloudy catshark</name>
    <name type="synonym">Catulus torazame</name>
    <dbReference type="NCBI Taxonomy" id="75743"/>
    <lineage>
        <taxon>Eukaryota</taxon>
        <taxon>Metazoa</taxon>
        <taxon>Chordata</taxon>
        <taxon>Craniata</taxon>
        <taxon>Vertebrata</taxon>
        <taxon>Chondrichthyes</taxon>
        <taxon>Elasmobranchii</taxon>
        <taxon>Galeomorphii</taxon>
        <taxon>Galeoidea</taxon>
        <taxon>Carcharhiniformes</taxon>
        <taxon>Scyliorhinidae</taxon>
        <taxon>Scyliorhinus</taxon>
    </lineage>
</organism>
<dbReference type="OrthoDB" id="5788000at2759"/>
<evidence type="ECO:0000256" key="3">
    <source>
        <dbReference type="ARBA" id="ARBA00023054"/>
    </source>
</evidence>
<gene>
    <name evidence="6" type="ORF">scyTo_0014021</name>
</gene>
<keyword evidence="7" id="KW-1185">Reference proteome</keyword>
<evidence type="ECO:0000256" key="1">
    <source>
        <dbReference type="ARBA" id="ARBA00007209"/>
    </source>
</evidence>
<dbReference type="GO" id="GO:0060271">
    <property type="term" value="P:cilium assembly"/>
    <property type="evidence" value="ECO:0007669"/>
    <property type="project" value="UniProtKB-UniRule"/>
</dbReference>
<proteinExistence type="inferred from homology"/>
<dbReference type="PANTHER" id="PTHR19960">
    <property type="entry name" value="TEKTIN"/>
    <property type="match status" value="1"/>
</dbReference>